<protein>
    <submittedName>
        <fullName evidence="1">Uncharacterized protein</fullName>
    </submittedName>
</protein>
<dbReference type="EMBL" id="JBHUOJ010000033">
    <property type="protein sequence ID" value="MFD2834710.1"/>
    <property type="molecule type" value="Genomic_DNA"/>
</dbReference>
<dbReference type="RefSeq" id="WP_251740644.1">
    <property type="nucleotide sequence ID" value="NZ_JBHUOJ010000033.1"/>
</dbReference>
<comment type="caution">
    <text evidence="1">The sequence shown here is derived from an EMBL/GenBank/DDBJ whole genome shotgun (WGS) entry which is preliminary data.</text>
</comment>
<evidence type="ECO:0000313" key="2">
    <source>
        <dbReference type="Proteomes" id="UP001597438"/>
    </source>
</evidence>
<sequence length="64" mass="7484">MILVLMIPAAQSLLTLERILIVSRFLWKKVEIRIEHEVGKLQNDSWFFGIALGSNSADFKQRRR</sequence>
<accession>A0ABW5X6J5</accession>
<gene>
    <name evidence="1" type="ORF">ACFSYS_15570</name>
</gene>
<evidence type="ECO:0000313" key="1">
    <source>
        <dbReference type="EMBL" id="MFD2834710.1"/>
    </source>
</evidence>
<organism evidence="1 2">
    <name type="scientific">Christiangramia antarctica</name>
    <dbReference type="NCBI Taxonomy" id="2058158"/>
    <lineage>
        <taxon>Bacteria</taxon>
        <taxon>Pseudomonadati</taxon>
        <taxon>Bacteroidota</taxon>
        <taxon>Flavobacteriia</taxon>
        <taxon>Flavobacteriales</taxon>
        <taxon>Flavobacteriaceae</taxon>
        <taxon>Christiangramia</taxon>
    </lineage>
</organism>
<keyword evidence="2" id="KW-1185">Reference proteome</keyword>
<proteinExistence type="predicted"/>
<dbReference type="Proteomes" id="UP001597438">
    <property type="component" value="Unassembled WGS sequence"/>
</dbReference>
<name>A0ABW5X6J5_9FLAO</name>
<reference evidence="2" key="1">
    <citation type="journal article" date="2019" name="Int. J. Syst. Evol. Microbiol.">
        <title>The Global Catalogue of Microorganisms (GCM) 10K type strain sequencing project: providing services to taxonomists for standard genome sequencing and annotation.</title>
        <authorList>
            <consortium name="The Broad Institute Genomics Platform"/>
            <consortium name="The Broad Institute Genome Sequencing Center for Infectious Disease"/>
            <person name="Wu L."/>
            <person name="Ma J."/>
        </authorList>
    </citation>
    <scope>NUCLEOTIDE SEQUENCE [LARGE SCALE GENOMIC DNA]</scope>
    <source>
        <strain evidence="2">KCTC 52925</strain>
    </source>
</reference>